<organism evidence="2 3">
    <name type="scientific">Rothia santali</name>
    <dbReference type="NCBI Taxonomy" id="2949643"/>
    <lineage>
        <taxon>Bacteria</taxon>
        <taxon>Bacillati</taxon>
        <taxon>Actinomycetota</taxon>
        <taxon>Actinomycetes</taxon>
        <taxon>Micrococcales</taxon>
        <taxon>Micrococcaceae</taxon>
        <taxon>Rothia</taxon>
    </lineage>
</organism>
<evidence type="ECO:0000313" key="2">
    <source>
        <dbReference type="EMBL" id="MCP3426464.1"/>
    </source>
</evidence>
<keyword evidence="3" id="KW-1185">Reference proteome</keyword>
<dbReference type="InterPro" id="IPR029068">
    <property type="entry name" value="Glyas_Bleomycin-R_OHBP_Dase"/>
</dbReference>
<protein>
    <submittedName>
        <fullName evidence="2">VOC family protein</fullName>
    </submittedName>
</protein>
<dbReference type="Gene3D" id="3.10.180.10">
    <property type="entry name" value="2,3-Dihydroxybiphenyl 1,2-Dioxygenase, domain 1"/>
    <property type="match status" value="2"/>
</dbReference>
<feature type="domain" description="VOC" evidence="1">
    <location>
        <begin position="18"/>
        <end position="138"/>
    </location>
</feature>
<dbReference type="EMBL" id="JANAFB010000026">
    <property type="protein sequence ID" value="MCP3426464.1"/>
    <property type="molecule type" value="Genomic_DNA"/>
</dbReference>
<feature type="domain" description="VOC" evidence="1">
    <location>
        <begin position="152"/>
        <end position="277"/>
    </location>
</feature>
<dbReference type="InterPro" id="IPR052164">
    <property type="entry name" value="Anthracycline_SecMetBiosynth"/>
</dbReference>
<dbReference type="AlphaFoldDB" id="A0A9X2HB98"/>
<dbReference type="RefSeq" id="WP_254167174.1">
    <property type="nucleotide sequence ID" value="NZ_JANAFB010000026.1"/>
</dbReference>
<comment type="caution">
    <text evidence="2">The sequence shown here is derived from an EMBL/GenBank/DDBJ whole genome shotgun (WGS) entry which is preliminary data.</text>
</comment>
<accession>A0A9X2HB98</accession>
<dbReference type="CDD" id="cd07247">
    <property type="entry name" value="SgaA_N_like"/>
    <property type="match status" value="2"/>
</dbReference>
<reference evidence="2" key="1">
    <citation type="submission" date="2022-06" db="EMBL/GenBank/DDBJ databases">
        <title>Rothia sp. isolated from sandalwood seedling.</title>
        <authorList>
            <person name="Tuikhar N."/>
            <person name="Kirdat K."/>
            <person name="Thorat V."/>
            <person name="Swetha P."/>
            <person name="Padma S."/>
            <person name="Sundararaj R."/>
            <person name="Yadav A."/>
        </authorList>
    </citation>
    <scope>NUCLEOTIDE SEQUENCE</scope>
    <source>
        <strain evidence="2">AR01</strain>
    </source>
</reference>
<dbReference type="PANTHER" id="PTHR33993">
    <property type="entry name" value="GLYOXALASE-RELATED"/>
    <property type="match status" value="1"/>
</dbReference>
<evidence type="ECO:0000259" key="1">
    <source>
        <dbReference type="PROSITE" id="PS51819"/>
    </source>
</evidence>
<gene>
    <name evidence="2" type="ORF">NBM05_10750</name>
</gene>
<evidence type="ECO:0000313" key="3">
    <source>
        <dbReference type="Proteomes" id="UP001139502"/>
    </source>
</evidence>
<dbReference type="Proteomes" id="UP001139502">
    <property type="component" value="Unassembled WGS sequence"/>
</dbReference>
<dbReference type="InterPro" id="IPR037523">
    <property type="entry name" value="VOC_core"/>
</dbReference>
<dbReference type="PANTHER" id="PTHR33993:SF14">
    <property type="entry name" value="GB|AAF24581.1"/>
    <property type="match status" value="1"/>
</dbReference>
<dbReference type="SUPFAM" id="SSF54593">
    <property type="entry name" value="Glyoxalase/Bleomycin resistance protein/Dihydroxybiphenyl dioxygenase"/>
    <property type="match status" value="2"/>
</dbReference>
<proteinExistence type="predicted"/>
<dbReference type="InterPro" id="IPR004360">
    <property type="entry name" value="Glyas_Fos-R_dOase_dom"/>
</dbReference>
<dbReference type="Pfam" id="PF00903">
    <property type="entry name" value="Glyoxalase"/>
    <property type="match status" value="2"/>
</dbReference>
<name>A0A9X2HB98_9MICC</name>
<dbReference type="PROSITE" id="PS51819">
    <property type="entry name" value="VOC"/>
    <property type="match status" value="2"/>
</dbReference>
<sequence>MSTEPTSETVPQASGVGSPVWLELTTDQAGLVRDFYARLLGWRVTDEEMPGFGMIYQGETLVGGFIDSTRFDNFGASDAEGVPNAWTVYLRTDDLDAALAAVEETDGRVLMPIRDVEGQGRFSIVSAPDGAVLGVWELGEFDGLAFPMTPGSPVWFETLSTDYDAAVPFYERALGWNVVPMGGEDGGEGDVDEGGVRYATHGPDGEGGAGICAADSFLPDGVPSFWRAYFLVEETDAAVRTVQELGGHLLDGPMDSPFGRVATVADPGGATFQLVDGHRAG</sequence>